<protein>
    <submittedName>
        <fullName evidence="1">Uncharacterized protein</fullName>
    </submittedName>
</protein>
<name>A0A6I1MR42_9CLOT</name>
<keyword evidence="2" id="KW-1185">Reference proteome</keyword>
<dbReference type="OrthoDB" id="9835390at2"/>
<proteinExistence type="predicted"/>
<evidence type="ECO:0000313" key="2">
    <source>
        <dbReference type="Proteomes" id="UP000430345"/>
    </source>
</evidence>
<evidence type="ECO:0000313" key="1">
    <source>
        <dbReference type="EMBL" id="MPQ45263.1"/>
    </source>
</evidence>
<organism evidence="1 2">
    <name type="scientific">Clostridium tarantellae</name>
    <dbReference type="NCBI Taxonomy" id="39493"/>
    <lineage>
        <taxon>Bacteria</taxon>
        <taxon>Bacillati</taxon>
        <taxon>Bacillota</taxon>
        <taxon>Clostridia</taxon>
        <taxon>Eubacteriales</taxon>
        <taxon>Clostridiaceae</taxon>
        <taxon>Clostridium</taxon>
    </lineage>
</organism>
<comment type="caution">
    <text evidence="1">The sequence shown here is derived from an EMBL/GenBank/DDBJ whole genome shotgun (WGS) entry which is preliminary data.</text>
</comment>
<reference evidence="1 2" key="1">
    <citation type="submission" date="2019-10" db="EMBL/GenBank/DDBJ databases">
        <title>The Genome Sequence of Clostridium tarantellae Isolated from Fish Brain.</title>
        <authorList>
            <person name="Bano L."/>
            <person name="Kiel M."/>
            <person name="Sales G."/>
            <person name="Doxey A.C."/>
            <person name="Mansfield M.J."/>
            <person name="Schiavone M."/>
            <person name="Rossetto O."/>
            <person name="Pirazzini M."/>
            <person name="Dobrindt U."/>
            <person name="Montecucco C."/>
        </authorList>
    </citation>
    <scope>NUCLEOTIDE SEQUENCE [LARGE SCALE GENOMIC DNA]</scope>
    <source>
        <strain evidence="1 2">DSM 3997</strain>
    </source>
</reference>
<dbReference type="AlphaFoldDB" id="A0A6I1MR42"/>
<dbReference type="Proteomes" id="UP000430345">
    <property type="component" value="Unassembled WGS sequence"/>
</dbReference>
<gene>
    <name evidence="1" type="ORF">GBZ86_16220</name>
</gene>
<dbReference type="RefSeq" id="WP_152892387.1">
    <property type="nucleotide sequence ID" value="NZ_WHJC01000543.1"/>
</dbReference>
<accession>A0A6I1MR42</accession>
<dbReference type="EMBL" id="WHJC01000543">
    <property type="protein sequence ID" value="MPQ45263.1"/>
    <property type="molecule type" value="Genomic_DNA"/>
</dbReference>
<feature type="non-terminal residue" evidence="1">
    <location>
        <position position="275"/>
    </location>
</feature>
<sequence length="275" mass="33214">MKYNICYTIRLNTIEDTLLTSLQYYLKELKLLNEYYDLIKDKHNNDCYEYKTIFNNDPVTNLLDYNSTKHKLLLNFFYKNNLKLGYNIIIDDYAILLYSKRDLKYTKYFKANLGEFESSITEKCIEINNKKLKSISLTENFIIFNNSENLVCNKDILKKIQFQQYNNGYMNIYFINKNLGEFLLKNNFTGFQLKPVNKIDTNEVLFYQMIITNIIEQPRISTEFTFLNKKVCFSYPTINSILYNYFKKNIDIYIYDEYYMKNNFCDFNISYYSLK</sequence>